<dbReference type="Proteomes" id="UP001602287">
    <property type="component" value="Unassembled WGS sequence"/>
</dbReference>
<organism evidence="1 2">
    <name type="scientific">Micromonospora parva</name>
    <dbReference type="NCBI Taxonomy" id="1464048"/>
    <lineage>
        <taxon>Bacteria</taxon>
        <taxon>Bacillati</taxon>
        <taxon>Actinomycetota</taxon>
        <taxon>Actinomycetes</taxon>
        <taxon>Micromonosporales</taxon>
        <taxon>Micromonosporaceae</taxon>
        <taxon>Micromonospora</taxon>
    </lineage>
</organism>
<evidence type="ECO:0000313" key="2">
    <source>
        <dbReference type="Proteomes" id="UP001602287"/>
    </source>
</evidence>
<accession>A0ABW6VZR4</accession>
<gene>
    <name evidence="1" type="ORF">ACFY3B_18465</name>
</gene>
<protein>
    <submittedName>
        <fullName evidence="1">Uncharacterized protein</fullName>
    </submittedName>
</protein>
<keyword evidence="2" id="KW-1185">Reference proteome</keyword>
<dbReference type="RefSeq" id="WP_387221184.1">
    <property type="nucleotide sequence ID" value="NZ_JBIAZM010000006.1"/>
</dbReference>
<sequence length="51" mass="5526">MPHLSLALRFRNADLRLARAVAGGQRPTGAFAAARSYDGTDRSVTALTRLR</sequence>
<name>A0ABW6VZR4_9ACTN</name>
<comment type="caution">
    <text evidence="1">The sequence shown here is derived from an EMBL/GenBank/DDBJ whole genome shotgun (WGS) entry which is preliminary data.</text>
</comment>
<proteinExistence type="predicted"/>
<dbReference type="EMBL" id="JBIAZM010000006">
    <property type="protein sequence ID" value="MFF5201584.1"/>
    <property type="molecule type" value="Genomic_DNA"/>
</dbReference>
<reference evidence="1 2" key="1">
    <citation type="submission" date="2024-10" db="EMBL/GenBank/DDBJ databases">
        <title>The Natural Products Discovery Center: Release of the First 8490 Sequenced Strains for Exploring Actinobacteria Biosynthetic Diversity.</title>
        <authorList>
            <person name="Kalkreuter E."/>
            <person name="Kautsar S.A."/>
            <person name="Yang D."/>
            <person name="Bader C.D."/>
            <person name="Teijaro C.N."/>
            <person name="Fluegel L."/>
            <person name="Davis C.M."/>
            <person name="Simpson J.R."/>
            <person name="Lauterbach L."/>
            <person name="Steele A.D."/>
            <person name="Gui C."/>
            <person name="Meng S."/>
            <person name="Li G."/>
            <person name="Viehrig K."/>
            <person name="Ye F."/>
            <person name="Su P."/>
            <person name="Kiefer A.F."/>
            <person name="Nichols A."/>
            <person name="Cepeda A.J."/>
            <person name="Yan W."/>
            <person name="Fan B."/>
            <person name="Jiang Y."/>
            <person name="Adhikari A."/>
            <person name="Zheng C.-J."/>
            <person name="Schuster L."/>
            <person name="Cowan T.M."/>
            <person name="Smanski M.J."/>
            <person name="Chevrette M.G."/>
            <person name="De Carvalho L.P.S."/>
            <person name="Shen B."/>
        </authorList>
    </citation>
    <scope>NUCLEOTIDE SEQUENCE [LARGE SCALE GENOMIC DNA]</scope>
    <source>
        <strain evidence="1 2">NPDC000140</strain>
    </source>
</reference>
<evidence type="ECO:0000313" key="1">
    <source>
        <dbReference type="EMBL" id="MFF5201584.1"/>
    </source>
</evidence>